<name>A0A2D2DU53_9BURK</name>
<keyword evidence="2" id="KW-1003">Cell membrane</keyword>
<evidence type="ECO:0000313" key="11">
    <source>
        <dbReference type="Proteomes" id="UP000229897"/>
    </source>
</evidence>
<organism evidence="10 11">
    <name type="scientific">Massilia violaceinigra</name>
    <dbReference type="NCBI Taxonomy" id="2045208"/>
    <lineage>
        <taxon>Bacteria</taxon>
        <taxon>Pseudomonadati</taxon>
        <taxon>Pseudomonadota</taxon>
        <taxon>Betaproteobacteria</taxon>
        <taxon>Burkholderiales</taxon>
        <taxon>Oxalobacteraceae</taxon>
        <taxon>Telluria group</taxon>
        <taxon>Massilia</taxon>
    </lineage>
</organism>
<dbReference type="NCBIfam" id="TIGR04178">
    <property type="entry name" value="exo_archaeo"/>
    <property type="match status" value="1"/>
</dbReference>
<keyword evidence="4 8" id="KW-0812">Transmembrane</keyword>
<gene>
    <name evidence="10" type="ORF">CR152_31360</name>
</gene>
<dbReference type="KEGG" id="mass:CR152_31360"/>
<feature type="transmembrane region" description="Helical" evidence="8">
    <location>
        <begin position="103"/>
        <end position="121"/>
    </location>
</feature>
<feature type="transmembrane region" description="Helical" evidence="8">
    <location>
        <begin position="187"/>
        <end position="212"/>
    </location>
</feature>
<evidence type="ECO:0000313" key="10">
    <source>
        <dbReference type="EMBL" id="ATQ78514.1"/>
    </source>
</evidence>
<evidence type="ECO:0000256" key="4">
    <source>
        <dbReference type="ARBA" id="ARBA00022692"/>
    </source>
</evidence>
<reference evidence="10" key="1">
    <citation type="submission" date="2017-10" db="EMBL/GenBank/DDBJ databases">
        <title>Massilia psychrophilum sp. nov., a novel purple-pigmented bacterium isolated from Tianshan glacier, Xinjiang Municipality, China.</title>
        <authorList>
            <person name="Wang H."/>
        </authorList>
    </citation>
    <scope>NUCLEOTIDE SEQUENCE [LARGE SCALE GENOMIC DNA]</scope>
    <source>
        <strain evidence="10">B2</strain>
    </source>
</reference>
<feature type="transmembrane region" description="Helical" evidence="8">
    <location>
        <begin position="51"/>
        <end position="68"/>
    </location>
</feature>
<feature type="transmembrane region" description="Helical" evidence="8">
    <location>
        <begin position="80"/>
        <end position="97"/>
    </location>
</feature>
<dbReference type="NCBIfam" id="TIGR02914">
    <property type="entry name" value="EpsI_fam"/>
    <property type="match status" value="1"/>
</dbReference>
<accession>A0A2D2DU53</accession>
<keyword evidence="11" id="KW-1185">Reference proteome</keyword>
<dbReference type="NCBIfam" id="TIGR02602">
    <property type="entry name" value="8TM_EpsH"/>
    <property type="match status" value="1"/>
</dbReference>
<dbReference type="NCBIfam" id="NF045609">
    <property type="entry name" value="EpsI_type_B"/>
    <property type="match status" value="1"/>
</dbReference>
<dbReference type="EMBL" id="CP024608">
    <property type="protein sequence ID" value="ATQ78514.1"/>
    <property type="molecule type" value="Genomic_DNA"/>
</dbReference>
<proteinExistence type="predicted"/>
<dbReference type="InterPro" id="IPR017544">
    <property type="entry name" value="Exosortase-2"/>
</dbReference>
<feature type="domain" description="Methanolan biosynthesis EpsI" evidence="9">
    <location>
        <begin position="318"/>
        <end position="523"/>
    </location>
</feature>
<feature type="transmembrane region" description="Helical" evidence="8">
    <location>
        <begin position="260"/>
        <end position="279"/>
    </location>
</feature>
<evidence type="ECO:0000256" key="6">
    <source>
        <dbReference type="ARBA" id="ARBA00022989"/>
    </source>
</evidence>
<feature type="transmembrane region" description="Helical" evidence="8">
    <location>
        <begin position="224"/>
        <end position="248"/>
    </location>
</feature>
<dbReference type="InterPro" id="IPR019127">
    <property type="entry name" value="Exosortase"/>
</dbReference>
<dbReference type="GO" id="GO:0006508">
    <property type="term" value="P:proteolysis"/>
    <property type="evidence" value="ECO:0007669"/>
    <property type="project" value="UniProtKB-KW"/>
</dbReference>
<feature type="transmembrane region" description="Helical" evidence="8">
    <location>
        <begin position="159"/>
        <end position="175"/>
    </location>
</feature>
<dbReference type="GO" id="GO:0008233">
    <property type="term" value="F:peptidase activity"/>
    <property type="evidence" value="ECO:0007669"/>
    <property type="project" value="UniProtKB-KW"/>
</dbReference>
<evidence type="ECO:0000259" key="9">
    <source>
        <dbReference type="Pfam" id="PF11984"/>
    </source>
</evidence>
<evidence type="ECO:0000256" key="7">
    <source>
        <dbReference type="ARBA" id="ARBA00023136"/>
    </source>
</evidence>
<dbReference type="InterPro" id="IPR054653">
    <property type="entry name" value="EpsI_type_B_pred"/>
</dbReference>
<feature type="transmembrane region" description="Helical" evidence="8">
    <location>
        <begin position="313"/>
        <end position="333"/>
    </location>
</feature>
<keyword evidence="7 8" id="KW-0472">Membrane</keyword>
<sequence>MSAQAKSTLPAGLSGNGPLPSWAPIALGLLLMYVPSFYDILTGLWSTEEQAHGPIILGISLWLLYRNWGQMLAASEGQRGSWLGWPLLVLSVFVYFIGRSQGIAIFEIGSFLGTLMALILLMRGTRALRAQWFPFFFMLFMLPLPGSLVDMLTMPMKTAVSWVVGNVLYWVGYPISRSGVILQIGQYKLLVADACAGLHTLFTLEALGLLYLNIVRHNSLFRNITLAILIVPISFLSNVIRVMVLTLITYHLGDAAGQGFLHGFAGMVLFVSALLLIIATDSLLRFGASDKEALPLFAGAGGPPALTADYGTLRMAALAALLMGGALLATVAIKPQKMLSESMPAISLETSVPGAFGDWKIDPDAVAMVPSSVQQEKVATIYSQTLSRTYINSRGQRVMLTIAYGSNQTQSMRAHRQEVCYSAQGFQIRDLHNENLVFDGLPVPVTRMVASNGPRIEPVTYWFTMGSSVVRSYLDRQVVQLKYALSDFIPDGYLFRVSSIEPDDKAAFAAQDAFVNDLMKHLAPPVRAKLIGAPA</sequence>
<feature type="transmembrane region" description="Helical" evidence="8">
    <location>
        <begin position="133"/>
        <end position="153"/>
    </location>
</feature>
<dbReference type="Pfam" id="PF09721">
    <property type="entry name" value="Exosortase_EpsH"/>
    <property type="match status" value="1"/>
</dbReference>
<keyword evidence="3" id="KW-0645">Protease</keyword>
<protein>
    <submittedName>
        <fullName evidence="10">Exosortase B</fullName>
    </submittedName>
</protein>
<dbReference type="GO" id="GO:0005886">
    <property type="term" value="C:plasma membrane"/>
    <property type="evidence" value="ECO:0007669"/>
    <property type="project" value="UniProtKB-SubCell"/>
</dbReference>
<dbReference type="OrthoDB" id="597443at2"/>
<comment type="subcellular location">
    <subcellularLocation>
        <location evidence="1">Cell membrane</location>
        <topology evidence="1">Multi-pass membrane protein</topology>
    </subcellularLocation>
</comment>
<dbReference type="InterPro" id="IPR013426">
    <property type="entry name" value="EpsH-like"/>
</dbReference>
<evidence type="ECO:0000256" key="5">
    <source>
        <dbReference type="ARBA" id="ARBA00022801"/>
    </source>
</evidence>
<dbReference type="InterPro" id="IPR014263">
    <property type="entry name" value="Methanolan_biosynth_EpsI"/>
</dbReference>
<feature type="transmembrane region" description="Helical" evidence="8">
    <location>
        <begin position="21"/>
        <end position="45"/>
    </location>
</feature>
<keyword evidence="6 8" id="KW-1133">Transmembrane helix</keyword>
<evidence type="ECO:0000256" key="3">
    <source>
        <dbReference type="ARBA" id="ARBA00022670"/>
    </source>
</evidence>
<evidence type="ECO:0000256" key="2">
    <source>
        <dbReference type="ARBA" id="ARBA00022475"/>
    </source>
</evidence>
<dbReference type="InterPro" id="IPR026392">
    <property type="entry name" value="Exo/Archaeosortase_dom"/>
</dbReference>
<dbReference type="Pfam" id="PF11984">
    <property type="entry name" value="DUF3485"/>
    <property type="match status" value="1"/>
</dbReference>
<evidence type="ECO:0000256" key="8">
    <source>
        <dbReference type="SAM" id="Phobius"/>
    </source>
</evidence>
<dbReference type="RefSeq" id="WP_099881614.1">
    <property type="nucleotide sequence ID" value="NZ_CP024608.1"/>
</dbReference>
<evidence type="ECO:0000256" key="1">
    <source>
        <dbReference type="ARBA" id="ARBA00004651"/>
    </source>
</evidence>
<dbReference type="NCBIfam" id="TIGR03113">
    <property type="entry name" value="exosort_XrtB"/>
    <property type="match status" value="1"/>
</dbReference>
<dbReference type="AlphaFoldDB" id="A0A2D2DU53"/>
<keyword evidence="5" id="KW-0378">Hydrolase</keyword>
<dbReference type="Proteomes" id="UP000229897">
    <property type="component" value="Chromosome"/>
</dbReference>